<name>A0AAY4CZ03_9TELE</name>
<dbReference type="InterPro" id="IPR047565">
    <property type="entry name" value="Alpha-macroglob_thiol-ester_cl"/>
</dbReference>
<dbReference type="Gene3D" id="2.60.40.690">
    <property type="entry name" value="Alpha-macroglobulin, receptor-binding domain"/>
    <property type="match status" value="1"/>
</dbReference>
<dbReference type="Gene3D" id="2.60.40.1940">
    <property type="match status" value="1"/>
</dbReference>
<dbReference type="Pfam" id="PF07703">
    <property type="entry name" value="A2M_BRD"/>
    <property type="match status" value="1"/>
</dbReference>
<dbReference type="InterPro" id="IPR011626">
    <property type="entry name" value="Alpha-macroglobulin_TED"/>
</dbReference>
<dbReference type="GO" id="GO:0005615">
    <property type="term" value="C:extracellular space"/>
    <property type="evidence" value="ECO:0007669"/>
    <property type="project" value="InterPro"/>
</dbReference>
<dbReference type="InterPro" id="IPR001599">
    <property type="entry name" value="Macroglobln_a2"/>
</dbReference>
<dbReference type="PANTHER" id="PTHR11412">
    <property type="entry name" value="MACROGLOBULIN / COMPLEMENT"/>
    <property type="match status" value="1"/>
</dbReference>
<dbReference type="Gene3D" id="2.20.130.20">
    <property type="match status" value="1"/>
</dbReference>
<dbReference type="InterPro" id="IPR013783">
    <property type="entry name" value="Ig-like_fold"/>
</dbReference>
<dbReference type="Gene3D" id="2.60.40.10">
    <property type="entry name" value="Immunoglobulins"/>
    <property type="match status" value="1"/>
</dbReference>
<keyword evidence="5" id="KW-0472">Membrane</keyword>
<dbReference type="GeneTree" id="ENSGT00940000162996"/>
<evidence type="ECO:0000256" key="4">
    <source>
        <dbReference type="ARBA" id="ARBA00023157"/>
    </source>
</evidence>
<dbReference type="SMART" id="SM01359">
    <property type="entry name" value="A2M_N_2"/>
    <property type="match status" value="1"/>
</dbReference>
<dbReference type="InterPro" id="IPR050473">
    <property type="entry name" value="A2M/Complement_sys"/>
</dbReference>
<dbReference type="Pfam" id="PF07677">
    <property type="entry name" value="A2M_recep"/>
    <property type="match status" value="1"/>
</dbReference>
<evidence type="ECO:0000259" key="7">
    <source>
        <dbReference type="SMART" id="SM01360"/>
    </source>
</evidence>
<evidence type="ECO:0000313" key="9">
    <source>
        <dbReference type="Proteomes" id="UP000694580"/>
    </source>
</evidence>
<dbReference type="AlphaFoldDB" id="A0AAY4CZ03"/>
<dbReference type="GO" id="GO:0007399">
    <property type="term" value="P:nervous system development"/>
    <property type="evidence" value="ECO:0007669"/>
    <property type="project" value="UniProtKB-ARBA"/>
</dbReference>
<evidence type="ECO:0000259" key="6">
    <source>
        <dbReference type="SMART" id="SM01359"/>
    </source>
</evidence>
<dbReference type="Gene3D" id="2.60.40.1930">
    <property type="match status" value="2"/>
</dbReference>
<dbReference type="InterPro" id="IPR041813">
    <property type="entry name" value="A2M_TED"/>
</dbReference>
<feature type="transmembrane region" description="Helical" evidence="5">
    <location>
        <begin position="959"/>
        <end position="979"/>
    </location>
</feature>
<dbReference type="InterPro" id="IPR036595">
    <property type="entry name" value="A-macroglobulin_rcpt-bd_sf"/>
</dbReference>
<feature type="domain" description="Alpha-2-macroglobulin" evidence="7">
    <location>
        <begin position="418"/>
        <end position="507"/>
    </location>
</feature>
<dbReference type="Pfam" id="PF07678">
    <property type="entry name" value="TED_complement"/>
    <property type="match status" value="1"/>
</dbReference>
<evidence type="ECO:0000256" key="5">
    <source>
        <dbReference type="SAM" id="Phobius"/>
    </source>
</evidence>
<accession>A0AAY4CZ03</accession>
<evidence type="ECO:0000256" key="3">
    <source>
        <dbReference type="ARBA" id="ARBA00022900"/>
    </source>
</evidence>
<keyword evidence="2" id="KW-0646">Protease inhibitor</keyword>
<dbReference type="PROSITE" id="PS00477">
    <property type="entry name" value="ALPHA_2_MACROGLOBULIN"/>
    <property type="match status" value="1"/>
</dbReference>
<comment type="similarity">
    <text evidence="1">Belongs to the protease inhibitor I39 (alpha-2-macroglobulin) family.</text>
</comment>
<dbReference type="SMART" id="SM01419">
    <property type="entry name" value="Thiol-ester_cl"/>
    <property type="match status" value="1"/>
</dbReference>
<dbReference type="Proteomes" id="UP000694580">
    <property type="component" value="Chromosome 2"/>
</dbReference>
<dbReference type="InterPro" id="IPR041555">
    <property type="entry name" value="MG3"/>
</dbReference>
<feature type="domain" description="Alpha-2-macroglobulin bait region" evidence="6">
    <location>
        <begin position="193"/>
        <end position="361"/>
    </location>
</feature>
<dbReference type="InterPro" id="IPR014756">
    <property type="entry name" value="Ig_E-set"/>
</dbReference>
<dbReference type="SMART" id="SM01360">
    <property type="entry name" value="A2M"/>
    <property type="match status" value="1"/>
</dbReference>
<protein>
    <recommendedName>
        <fullName evidence="10">Alpha-2-macroglobulin-like protein 1</fullName>
    </recommendedName>
</protein>
<dbReference type="SUPFAM" id="SSF49410">
    <property type="entry name" value="Alpha-macroglobulin receptor domain"/>
    <property type="match status" value="1"/>
</dbReference>
<organism evidence="8 9">
    <name type="scientific">Denticeps clupeoides</name>
    <name type="common">denticle herring</name>
    <dbReference type="NCBI Taxonomy" id="299321"/>
    <lineage>
        <taxon>Eukaryota</taxon>
        <taxon>Metazoa</taxon>
        <taxon>Chordata</taxon>
        <taxon>Craniata</taxon>
        <taxon>Vertebrata</taxon>
        <taxon>Euteleostomi</taxon>
        <taxon>Actinopterygii</taxon>
        <taxon>Neopterygii</taxon>
        <taxon>Teleostei</taxon>
        <taxon>Clupei</taxon>
        <taxon>Clupeiformes</taxon>
        <taxon>Denticipitoidei</taxon>
        <taxon>Denticipitidae</taxon>
        <taxon>Denticeps</taxon>
    </lineage>
</organism>
<keyword evidence="4" id="KW-1015">Disulfide bond</keyword>
<dbReference type="CDD" id="cd02897">
    <property type="entry name" value="A2M_2"/>
    <property type="match status" value="1"/>
</dbReference>
<keyword evidence="5" id="KW-1133">Transmembrane helix</keyword>
<evidence type="ECO:0000256" key="1">
    <source>
        <dbReference type="ARBA" id="ARBA00010952"/>
    </source>
</evidence>
<dbReference type="InterPro" id="IPR011625">
    <property type="entry name" value="A2M_N_BRD"/>
</dbReference>
<dbReference type="Gene3D" id="2.60.120.1540">
    <property type="match status" value="1"/>
</dbReference>
<reference evidence="8" key="2">
    <citation type="submission" date="2025-08" db="UniProtKB">
        <authorList>
            <consortium name="Ensembl"/>
        </authorList>
    </citation>
    <scope>IDENTIFICATION</scope>
</reference>
<evidence type="ECO:0000256" key="2">
    <source>
        <dbReference type="ARBA" id="ARBA00022690"/>
    </source>
</evidence>
<keyword evidence="5" id="KW-0812">Transmembrane</keyword>
<proteinExistence type="inferred from homology"/>
<evidence type="ECO:0000313" key="8">
    <source>
        <dbReference type="Ensembl" id="ENSDCDP00010037436.1"/>
    </source>
</evidence>
<dbReference type="InterPro" id="IPR008930">
    <property type="entry name" value="Terpenoid_cyclase/PrenylTrfase"/>
</dbReference>
<dbReference type="SUPFAM" id="SSF81296">
    <property type="entry name" value="E set domains"/>
    <property type="match status" value="1"/>
</dbReference>
<dbReference type="Pfam" id="PF00207">
    <property type="entry name" value="A2M"/>
    <property type="match status" value="1"/>
</dbReference>
<reference evidence="8 9" key="1">
    <citation type="submission" date="2020-06" db="EMBL/GenBank/DDBJ databases">
        <authorList>
            <consortium name="Wellcome Sanger Institute Data Sharing"/>
        </authorList>
    </citation>
    <scope>NUCLEOTIDE SEQUENCE [LARGE SCALE GENOMIC DNA]</scope>
</reference>
<sequence length="1015" mass="111030">MTFIETDKPLYKPGQTSNKIFQPLNILDFSGSHSIYISDIYFLYASNRIAQWLNQSTLSGIVDLSYPMAPEASLGYYAINVWDERGQQTSDSFEIKEYVLPKYDVTVQLPEMLTILDPTAILKVCAKYTYGKPVLGLVSVKVCQKQIIFWGSQVIPVCENYTMTTDKTGCAVYAINVTKFGVNYDYYGSTLNVDCEVTEDGTGKYLIFSFSKTSFIFPLIKQVLSRGKTVQHGLITVAVCDQSGTSIIALFLQPCSMLSSHPCVHCLIPTFIVNKGELSFSLQQVPDLSPLVQVVVYTVLPGGETVADSMDFPIELCFKNKVSLSFPVSTELPGEKTSLSLAAHPGSLCSVRAVDQSVLLMKPGQELTAKSVLLVLEMFLFTVLRGPPEAPVAPEVFFAPGAAAPREKQTVRTYFPETWIWDLVPVGHSGSVTVERTVPDTITTWVADAFCTSPVGFGLAPSVTLTAFQPFFVSLTLPYSVIRGEVFTLKATVFNYLSKCIVVKVTLADSTQFKVQPSKGSTDTRCLCENESWTFGWVVTPSVLGVVSFNVTAEIINGDKLLCGNEVTVVPDQGLKDTVVQTLLVEAEGTQKTVTHNALSCDPCFLTGDLMGRAMKNLGSLLAMPYGCGEQNMLLFAPNIFILKYLESTNQLTDEIKGRATRFLESGYQRELTYKHSDGSYSAFGNSDDSGNTWLTGFVMKSFGVARPYIFIDPKDITDAKNWLGNHQQESGCIASVGKLFHNDLKGGVSDEISLTAYISAALLELDNNTSDPVIERSLSCLKSNATTLNNTYTTALLFYTFTLAGDKEMRSTLLNQLDEQAIISGGHYWGQPEDSGKNIDSVAVETSSYVLLALLSGPELDGFGLGYSASIVHWLAQNQNPYGGFSSTQDTVVALQALSLYSAATYSPKGETTVSVSSPGGFQTDFTINQNNRLLYQEKRLQGIPGNFSIHGKGQSCVFVQVILIPVCVSVLYIYSIYQAYTGPREETNMVIINIKLLSGFSPVTDSLETVRNK</sequence>
<keyword evidence="3" id="KW-0722">Serine protease inhibitor</keyword>
<reference evidence="8" key="3">
    <citation type="submission" date="2025-09" db="UniProtKB">
        <authorList>
            <consortium name="Ensembl"/>
        </authorList>
    </citation>
    <scope>IDENTIFICATION</scope>
</reference>
<dbReference type="Pfam" id="PF17791">
    <property type="entry name" value="MG3"/>
    <property type="match status" value="1"/>
</dbReference>
<dbReference type="InterPro" id="IPR009048">
    <property type="entry name" value="A-macroglobulin_rcpt-bd"/>
</dbReference>
<dbReference type="SUPFAM" id="SSF48239">
    <property type="entry name" value="Terpenoid cyclases/Protein prenyltransferases"/>
    <property type="match status" value="1"/>
</dbReference>
<dbReference type="Ensembl" id="ENSDCDT00010047010.1">
    <property type="protein sequence ID" value="ENSDCDP00010037436.1"/>
    <property type="gene ID" value="ENSDCDG00010024367.1"/>
</dbReference>
<keyword evidence="9" id="KW-1185">Reference proteome</keyword>
<dbReference type="GO" id="GO:0004867">
    <property type="term" value="F:serine-type endopeptidase inhibitor activity"/>
    <property type="evidence" value="ECO:0007669"/>
    <property type="project" value="UniProtKB-KW"/>
</dbReference>
<dbReference type="PANTHER" id="PTHR11412:SF160">
    <property type="entry name" value="ALPHA-2-MACROGLOBULIN-LIKE PROTEIN 1"/>
    <property type="match status" value="1"/>
</dbReference>
<dbReference type="Gene3D" id="6.20.50.160">
    <property type="match status" value="1"/>
</dbReference>
<evidence type="ECO:0008006" key="10">
    <source>
        <dbReference type="Google" id="ProtNLM"/>
    </source>
</evidence>
<dbReference type="InterPro" id="IPR019742">
    <property type="entry name" value="MacrogloblnA2_CS"/>
</dbReference>
<dbReference type="Gene3D" id="1.50.10.20">
    <property type="match status" value="1"/>
</dbReference>